<dbReference type="Proteomes" id="UP000887565">
    <property type="component" value="Unplaced"/>
</dbReference>
<organism evidence="1 2">
    <name type="scientific">Romanomermis culicivorax</name>
    <name type="common">Nematode worm</name>
    <dbReference type="NCBI Taxonomy" id="13658"/>
    <lineage>
        <taxon>Eukaryota</taxon>
        <taxon>Metazoa</taxon>
        <taxon>Ecdysozoa</taxon>
        <taxon>Nematoda</taxon>
        <taxon>Enoplea</taxon>
        <taxon>Dorylaimia</taxon>
        <taxon>Mermithida</taxon>
        <taxon>Mermithoidea</taxon>
        <taxon>Mermithidae</taxon>
        <taxon>Romanomermis</taxon>
    </lineage>
</organism>
<reference evidence="2" key="1">
    <citation type="submission" date="2022-11" db="UniProtKB">
        <authorList>
            <consortium name="WormBaseParasite"/>
        </authorList>
    </citation>
    <scope>IDENTIFICATION</scope>
</reference>
<evidence type="ECO:0000313" key="2">
    <source>
        <dbReference type="WBParaSite" id="nRc.2.0.1.t44946-RA"/>
    </source>
</evidence>
<evidence type="ECO:0000313" key="1">
    <source>
        <dbReference type="Proteomes" id="UP000887565"/>
    </source>
</evidence>
<accession>A0A915L2J8</accession>
<name>A0A915L2J8_ROMCU</name>
<keyword evidence="1" id="KW-1185">Reference proteome</keyword>
<protein>
    <submittedName>
        <fullName evidence="2">Uncharacterized protein</fullName>
    </submittedName>
</protein>
<sequence length="69" mass="7742">LPQPLNKLVGSPNLSCSLLLKAYKSDFLTPQKITGFWAMKASYHWEEPSTFHSSNLEGECGVEDEEEVL</sequence>
<dbReference type="AlphaFoldDB" id="A0A915L2J8"/>
<dbReference type="WBParaSite" id="nRc.2.0.1.t44946-RA">
    <property type="protein sequence ID" value="nRc.2.0.1.t44946-RA"/>
    <property type="gene ID" value="nRc.2.0.1.g44946"/>
</dbReference>
<proteinExistence type="predicted"/>